<keyword evidence="6" id="KW-1185">Reference proteome</keyword>
<dbReference type="Proteomes" id="UP001454489">
    <property type="component" value="Unassembled WGS sequence"/>
</dbReference>
<comment type="caution">
    <text evidence="5">The sequence shown here is derived from an EMBL/GenBank/DDBJ whole genome shotgun (WGS) entry which is preliminary data.</text>
</comment>
<protein>
    <submittedName>
        <fullName evidence="5">MobA/MobL family protein</fullName>
    </submittedName>
</protein>
<dbReference type="Pfam" id="PF03389">
    <property type="entry name" value="MobA_MobL"/>
    <property type="match status" value="1"/>
</dbReference>
<evidence type="ECO:0000256" key="1">
    <source>
        <dbReference type="ARBA" id="ARBA00010873"/>
    </source>
</evidence>
<reference evidence="5 6" key="1">
    <citation type="submission" date="2024-03" db="EMBL/GenBank/DDBJ databases">
        <title>Human intestinal bacterial collection.</title>
        <authorList>
            <person name="Pauvert C."/>
            <person name="Hitch T.C.A."/>
            <person name="Clavel T."/>
        </authorList>
    </citation>
    <scope>NUCLEOTIDE SEQUENCE [LARGE SCALE GENOMIC DNA]</scope>
    <source>
        <strain evidence="5 6">CLA-AA-H185</strain>
    </source>
</reference>
<sequence length="451" mass="52214">MAIFHYTIKIVGRSKGKSVISASAYLNGDVMKNEETGRISYYTSKKEVVYTRLMMCENAPPEWQIVPEENIKRFQKSVRYKRSEDKEAALEKFKITFQKQRLWNEVLKIEKSADAQLGRSFEFALPKEWSRQEQIQYTADYIKKTFVDKGMCADWSIHDKGDGNPHVHLLLTMRPFNPDHSWGKKEVKDWDFVRDKSGNIVIDESHPNWWQDKKNPDRHGIRIPVLDENGIQKIGARNRLQWKRVLTDATGWNNPKNCELWRSEWAKVCNEHLPLHNQVDHRSYEKQGKLQIPTIHEGADARKIEQKFLAGQEIKGSWKVAENQIIKQQNTLLQKILDTFGKVSGALSLWKERLNDIRRKPGNYTLNGVHDWANRRTADLNGRNASGNAEPGHPTLSYAGTESEIAKIKQRVIRAAQHFAKYRGTTFQDGRTENEDRTFGKRKSAMADIGT</sequence>
<proteinExistence type="inferred from homology"/>
<dbReference type="InterPro" id="IPR005053">
    <property type="entry name" value="MobA_MobL"/>
</dbReference>
<dbReference type="EMBL" id="JBBMEX010000027">
    <property type="protein sequence ID" value="MEQ2558939.1"/>
    <property type="molecule type" value="Genomic_DNA"/>
</dbReference>
<evidence type="ECO:0000259" key="4">
    <source>
        <dbReference type="Pfam" id="PF03389"/>
    </source>
</evidence>
<dbReference type="Gene3D" id="3.30.930.30">
    <property type="match status" value="1"/>
</dbReference>
<evidence type="ECO:0000256" key="2">
    <source>
        <dbReference type="ARBA" id="ARBA00022971"/>
    </source>
</evidence>
<evidence type="ECO:0000313" key="5">
    <source>
        <dbReference type="EMBL" id="MEQ2558939.1"/>
    </source>
</evidence>
<organism evidence="5 6">
    <name type="scientific">Maccoyibacter intestinihominis</name>
    <dbReference type="NCBI Taxonomy" id="3133499"/>
    <lineage>
        <taxon>Bacteria</taxon>
        <taxon>Bacillati</taxon>
        <taxon>Bacillota</taxon>
        <taxon>Clostridia</taxon>
        <taxon>Lachnospirales</taxon>
        <taxon>Lachnospiraceae</taxon>
        <taxon>Maccoyibacter</taxon>
    </lineage>
</organism>
<keyword evidence="2" id="KW-0184">Conjugation</keyword>
<evidence type="ECO:0000256" key="3">
    <source>
        <dbReference type="SAM" id="MobiDB-lite"/>
    </source>
</evidence>
<feature type="non-terminal residue" evidence="5">
    <location>
        <position position="451"/>
    </location>
</feature>
<comment type="similarity">
    <text evidence="1">Belongs to the MobA/MobL family.</text>
</comment>
<accession>A0ABV1HGU9</accession>
<dbReference type="RefSeq" id="WP_353531584.1">
    <property type="nucleotide sequence ID" value="NZ_JBBMEX010000027.1"/>
</dbReference>
<feature type="domain" description="MobA/MobL protein" evidence="4">
    <location>
        <begin position="17"/>
        <end position="307"/>
    </location>
</feature>
<evidence type="ECO:0000313" key="6">
    <source>
        <dbReference type="Proteomes" id="UP001454489"/>
    </source>
</evidence>
<feature type="region of interest" description="Disordered" evidence="3">
    <location>
        <begin position="428"/>
        <end position="451"/>
    </location>
</feature>
<gene>
    <name evidence="5" type="ORF">WMO43_13925</name>
</gene>
<name>A0ABV1HGU9_9FIRM</name>
<feature type="compositionally biased region" description="Basic and acidic residues" evidence="3">
    <location>
        <begin position="430"/>
        <end position="439"/>
    </location>
</feature>